<dbReference type="InterPro" id="IPR008635">
    <property type="entry name" value="Coiled_stalk_dom"/>
</dbReference>
<feature type="domain" description="Trimeric autotransporter adhesin YadA-like stalk" evidence="13">
    <location>
        <begin position="874"/>
        <end position="895"/>
    </location>
</feature>
<feature type="domain" description="Trimeric autotransporter adhesin YadA-like stalk" evidence="13">
    <location>
        <begin position="2054"/>
        <end position="2092"/>
    </location>
</feature>
<gene>
    <name evidence="14" type="ORF">ARC20_14595</name>
</gene>
<dbReference type="GO" id="GO:0009279">
    <property type="term" value="C:cell outer membrane"/>
    <property type="evidence" value="ECO:0007669"/>
    <property type="project" value="UniProtKB-SubCell"/>
</dbReference>
<feature type="domain" description="Trimeric autotransporter adhesin YadA-like stalk" evidence="13">
    <location>
        <begin position="1149"/>
        <end position="1180"/>
    </location>
</feature>
<dbReference type="InterPro" id="IPR011049">
    <property type="entry name" value="Serralysin-like_metalloprot_C"/>
</dbReference>
<comment type="caution">
    <text evidence="14">The sequence shown here is derived from an EMBL/GenBank/DDBJ whole genome shotgun (WGS) entry which is preliminary data.</text>
</comment>
<feature type="domain" description="Trimeric autotransporter adhesin YadA-like stalk" evidence="13">
    <location>
        <begin position="1531"/>
        <end position="1551"/>
    </location>
</feature>
<dbReference type="Gene3D" id="3.30.1300.30">
    <property type="entry name" value="GSPII I/J protein-like"/>
    <property type="match status" value="1"/>
</dbReference>
<dbReference type="Gene3D" id="2.150.10.10">
    <property type="entry name" value="Serralysin-like metalloprotease, C-terminal"/>
    <property type="match status" value="7"/>
</dbReference>
<keyword evidence="8" id="KW-0653">Protein transport</keyword>
<dbReference type="InterPro" id="IPR045584">
    <property type="entry name" value="Pilin-like"/>
</dbReference>
<dbReference type="Gene3D" id="6.10.250.2040">
    <property type="match status" value="11"/>
</dbReference>
<protein>
    <submittedName>
        <fullName evidence="14">Uncharacterized protein</fullName>
    </submittedName>
</protein>
<feature type="domain" description="Trimeric autotransporter adhesin YadA-like stalk" evidence="13">
    <location>
        <begin position="1850"/>
        <end position="1886"/>
    </location>
</feature>
<feature type="domain" description="Trimeric autotransporter adhesin YadA-like stalk" evidence="13">
    <location>
        <begin position="550"/>
        <end position="569"/>
    </location>
</feature>
<sequence length="2308" mass="228666">MAANPTSINSVTIAEASVSSGNATFAAGYAANAGSGGYGVALGAHSNAQGDGALALGPHSSAAVGHAVAVGDAAKATHGGSVALGANAETDRNDSVSVGSASRQRQVTRVAAGTQSSDALNVAQLRSAGFDLDGGGNVTNDAVTYQAGSIASGSPRVVLAPGTGNSQYYLDGDRAKGLLPKGSVLSNVADGVQDTDAANLGQVKIISQRSIDDFRARFMALSESAQVPVVPPAATIEDVVEQQVTLTVEAAQDAAVPPVAMAEEQAQAPSPAAVPSGGSQIDSGAQGRLKNLENGNWYLKVAGRADGVGRTGPTDQGQNHGIPGSIAVGSDAATRAQNGISVGVQALVTDNAGDAVALGAGSVANEANTVSVGSLGRPEDVIQSYDANSNPVTLPSVANTRRIVNMAAGYNDNDAVNVSQLEGALGGLGGGAAVQPDGSVSRPSYEVAGTKYDNVGDALKAAAAADAGAELAVKYSDAGKAKVALQGKDGTTLANVKAGAADDQAVNLKQLKDAGVAVDDSGKVTSSFVAYDGADKGKVTFAGKDGTTLANVKAGVADQDAVNIKQIKDSGIIDGSGVVQKAVLFNADGIEANANADGKKLANLAAGNRDTDAVNLKQLKDAGVAVDDSGKVTSSFVAYDGADKGKVTFAGKDGTTLANVKAGAADTDAVNLKQLKDTGLVDDAGKAQKAVMFNADGATANANAEGKQLANLAAGSRDTDAVNLKQLKAAGVAVDDSGNVTSSVVTYDGADKGKVTFAGKDGTTLANVKAGAADTDAVNLKQLKDTGLVDDAGKAQKAVMFNADGATANANAEGKQLANLAAGSRDTDAVNLKQLKDAGISIDPATGKVTNALVAYDGPDKTKVTLAGAGGTTLSNVKAGTADTDAVNVKQLKDTGLVDGSGNVQKVVLFNADGATANANADGKQLANLAAGSRDTDAVNLKQLKDAGMTVDGNGTVTNSFVAYDSGSKDRVTLAGPAGTTLSNVKAGVAATDAVNVAQLQGAGLIDDKGNLRKAVLFDGPSGEANVAGQRIVNVKAGTADTDGANIKQLKDAGLQVDPTTGNVTNGFVAYDTADKGKVTLQGTGGTVLANVKAATADDHAVNLSQLKEAGIAVDPTSGKVTNAAVIYDDATKQVVTFGGGAEGTVLRNVRAGVASTDAANVSQVRGLTETLGGGAGVAQDGAIRPPTYTLNGTPYNNVGDALGDLDRRTLANSGDINDLKQGRGIRYFRANSTAEDASATGTNSLAAGALSEASAENALAAGTSALAKANDATAVGFNAQASAAGATALGTKALASQAQAVAVGQASSAGGIRSVAVGADAIASVDNAASLGANASATAKDALALGAASRGAHDNAVALGAGSTTDRADSVAVGNATRSRQIAFVGAGTADTDAVNLKQLKDAGINVDGSGNVTNRFVAYDAADKAAVTLGGTSGTTLANVKAGSAAMDAVNVTQLKGVTAALGGGSDVNADGTVKRPAYRINDNTYDNVGDALTAAATAGSAGNALAVRYADATKVRVALEGEGGTTLANVKAGQADLDAVNVKQLKDAGLVDGAGKVQKAVLFDGPNGEANAAGKKVVAVAAGTSDTDALNVKQLKDAGFTFNNAGVITNKRITYTPGTIEAGAPRVDLEPGAGKSRYFADTNGDGVTELNAPLPKGTRITNVADGVEDTDAANLGMVREISQNTMDGLNTRLPPRSALANLPTAATRVVPMAAMELSAAAAPVNGSNTDSAGRGRYQVLENGNWYLQVTGRADGTGRTGPTDSAFTDNHAGVISIGSDSGTEADNAIAFGTLARATASDAVAIGTGSVADQENTVSVGSATDHAYQAIAAGREGATTLTTKANTRRVVNMAAGRGDNDAVNVGQLKQATAALGGGAAVQGDGSVKGPTYSVGGNTYTNVGDALSAVNAIAGTGSPLGLVYDDATKAKVSFQGQGGTTLSNVKAGTADTDAVNVSQLKSSGLVDDKGAAVAAVTYDDASRGTVTLGGKDATTPVRLRNVADAQADTDAVNLKQLRSTGLVDGQGATLDAVVYDGDSAKGRVTFGGAQGTVLTNVADGRIAAGSRDAVNGGQVAALRDSLTSSINGIDKRVITLENTPAPATTPNPLVNVQGPGKEANPGVTAQGSVAIGAGTRVPAAGGIAVGSGAQVTAEAANAVALGSGAVADRANSVSVGAAGRERVVANVADGVRDTDAASVRQVNQAQASAKDYTDARINDAWGTLNRDMDDMNRQVNRGIAASAALVNVTPYLPGRTALNAGVSSYRGEAALGIGLSRWSDNGRVNFNAGISAAKDDEPIYRVGMGFVF</sequence>
<keyword evidence="7" id="KW-0732">Signal</keyword>
<keyword evidence="4" id="KW-0813">Transport</keyword>
<feature type="domain" description="Trimeric autotransporter adhesin YadA-like stalk" evidence="13">
    <location>
        <begin position="817"/>
        <end position="852"/>
    </location>
</feature>
<feature type="domain" description="Trimeric autotransporter adhesin YadA-like stalk" evidence="13">
    <location>
        <begin position="1440"/>
        <end position="1475"/>
    </location>
</feature>
<evidence type="ECO:0000256" key="7">
    <source>
        <dbReference type="ARBA" id="ARBA00022729"/>
    </source>
</evidence>
<evidence type="ECO:0000256" key="8">
    <source>
        <dbReference type="ARBA" id="ARBA00022927"/>
    </source>
</evidence>
<dbReference type="Gene3D" id="1.20.5.170">
    <property type="match status" value="3"/>
</dbReference>
<reference evidence="14 15" key="1">
    <citation type="submission" date="2015-10" db="EMBL/GenBank/DDBJ databases">
        <title>Genome sequencing and analysis of members of genus Stenotrophomonas.</title>
        <authorList>
            <person name="Patil P.P."/>
            <person name="Midha S."/>
            <person name="Patil P.B."/>
        </authorList>
    </citation>
    <scope>NUCLEOTIDE SEQUENCE [LARGE SCALE GENOMIC DNA]</scope>
    <source>
        <strain evidence="14 15">JCM 16536</strain>
    </source>
</reference>
<feature type="domain" description="Trimeric autotransporter adhesin YadA-like stalk" evidence="13">
    <location>
        <begin position="982"/>
        <end position="1003"/>
    </location>
</feature>
<evidence type="ECO:0000313" key="14">
    <source>
        <dbReference type="EMBL" id="KRG38756.1"/>
    </source>
</evidence>
<feature type="domain" description="Trimeric autotransporter adhesin YadA-like stalk" evidence="13">
    <location>
        <begin position="600"/>
        <end position="639"/>
    </location>
</feature>
<evidence type="ECO:0000259" key="13">
    <source>
        <dbReference type="Pfam" id="PF05662"/>
    </source>
</evidence>
<feature type="domain" description="Trimeric autotransporter adhesin YadA-like stalk" evidence="13">
    <location>
        <begin position="766"/>
        <end position="786"/>
    </location>
</feature>
<comment type="similarity">
    <text evidence="3">Belongs to the autotransporter-2 (AT-2) (TC 1.B.40) family.</text>
</comment>
<feature type="domain" description="Trimeric autotransporter adhesin YadA-like stalk" evidence="13">
    <location>
        <begin position="2185"/>
        <end position="2218"/>
    </location>
</feature>
<feature type="compositionally biased region" description="Polar residues" evidence="11">
    <location>
        <begin position="95"/>
        <end position="112"/>
    </location>
</feature>
<feature type="domain" description="Trimeric autotransporter adhesin YadA-like stalk" evidence="13">
    <location>
        <begin position="186"/>
        <end position="205"/>
    </location>
</feature>
<dbReference type="CDD" id="cd12820">
    <property type="entry name" value="LbR_YadA-like"/>
    <property type="match status" value="1"/>
</dbReference>
<dbReference type="Gene3D" id="6.10.250.2120">
    <property type="match status" value="1"/>
</dbReference>
<feature type="domain" description="Trimeric autotransporter adhesin YadA-like stalk" evidence="13">
    <location>
        <begin position="1031"/>
        <end position="1071"/>
    </location>
</feature>
<dbReference type="SUPFAM" id="SSF54523">
    <property type="entry name" value="Pili subunits"/>
    <property type="match status" value="1"/>
</dbReference>
<accession>A0A0R0ABC3</accession>
<dbReference type="GO" id="GO:0009986">
    <property type="term" value="C:cell surface"/>
    <property type="evidence" value="ECO:0007669"/>
    <property type="project" value="UniProtKB-SubCell"/>
</dbReference>
<name>A0A0R0ABC3_9GAMM</name>
<feature type="domain" description="Trimeric autotransporter adhesin YadA-like stalk" evidence="13">
    <location>
        <begin position="1942"/>
        <end position="1963"/>
    </location>
</feature>
<evidence type="ECO:0000256" key="9">
    <source>
        <dbReference type="ARBA" id="ARBA00023136"/>
    </source>
</evidence>
<dbReference type="Pfam" id="PF05662">
    <property type="entry name" value="YadA_stalk"/>
    <property type="match status" value="25"/>
</dbReference>
<evidence type="ECO:0000256" key="3">
    <source>
        <dbReference type="ARBA" id="ARBA00005848"/>
    </source>
</evidence>
<dbReference type="EMBL" id="LLXU01000115">
    <property type="protein sequence ID" value="KRG38756.1"/>
    <property type="molecule type" value="Genomic_DNA"/>
</dbReference>
<feature type="domain" description="Trimeric autotransporter adhesin YadA-like stalk" evidence="13">
    <location>
        <begin position="658"/>
        <end position="678"/>
    </location>
</feature>
<feature type="region of interest" description="Disordered" evidence="11">
    <location>
        <begin position="308"/>
        <end position="327"/>
    </location>
</feature>
<organism evidence="14 15">
    <name type="scientific">Stenotrophomonas panacihumi</name>
    <dbReference type="NCBI Taxonomy" id="676599"/>
    <lineage>
        <taxon>Bacteria</taxon>
        <taxon>Pseudomonadati</taxon>
        <taxon>Pseudomonadota</taxon>
        <taxon>Gammaproteobacteria</taxon>
        <taxon>Lysobacterales</taxon>
        <taxon>Lysobacteraceae</taxon>
        <taxon>Stenotrophomonas</taxon>
    </lineage>
</organism>
<feature type="domain" description="Trimeric autotransporter adhesin YadA-like stalk" evidence="13">
    <location>
        <begin position="1580"/>
        <end position="1608"/>
    </location>
</feature>
<feature type="region of interest" description="Disordered" evidence="11">
    <location>
        <begin position="260"/>
        <end position="287"/>
    </location>
</feature>
<feature type="domain" description="Trimeric autotransporter adhesin YadA-like stalk" evidence="13">
    <location>
        <begin position="1386"/>
        <end position="1423"/>
    </location>
</feature>
<keyword evidence="6" id="KW-0812">Transmembrane</keyword>
<evidence type="ECO:0000256" key="1">
    <source>
        <dbReference type="ARBA" id="ARBA00004241"/>
    </source>
</evidence>
<evidence type="ECO:0000256" key="5">
    <source>
        <dbReference type="ARBA" id="ARBA00022452"/>
    </source>
</evidence>
<feature type="domain" description="Trimeric autotransporter adhesin YadA-like stalk" evidence="13">
    <location>
        <begin position="106"/>
        <end position="145"/>
    </location>
</feature>
<evidence type="ECO:0000256" key="10">
    <source>
        <dbReference type="ARBA" id="ARBA00023237"/>
    </source>
</evidence>
<evidence type="ECO:0000259" key="12">
    <source>
        <dbReference type="Pfam" id="PF03895"/>
    </source>
</evidence>
<feature type="domain" description="Trimeric autotransporter adhesin YadA-like C-terminal membrane anchor" evidence="12">
    <location>
        <begin position="2249"/>
        <end position="2308"/>
    </location>
</feature>
<feature type="domain" description="Trimeric autotransporter adhesin YadA-like stalk" evidence="13">
    <location>
        <begin position="494"/>
        <end position="531"/>
    </location>
</feature>
<feature type="region of interest" description="Disordered" evidence="11">
    <location>
        <begin position="84"/>
        <end position="112"/>
    </location>
</feature>
<evidence type="ECO:0000256" key="4">
    <source>
        <dbReference type="ARBA" id="ARBA00022448"/>
    </source>
</evidence>
<dbReference type="GO" id="GO:0015031">
    <property type="term" value="P:protein transport"/>
    <property type="evidence" value="ECO:0007669"/>
    <property type="project" value="UniProtKB-KW"/>
</dbReference>
<dbReference type="Pfam" id="PF03895">
    <property type="entry name" value="YadA_anchor"/>
    <property type="match status" value="1"/>
</dbReference>
<dbReference type="InterPro" id="IPR005594">
    <property type="entry name" value="YadA_C"/>
</dbReference>
<evidence type="ECO:0000256" key="6">
    <source>
        <dbReference type="ARBA" id="ARBA00022692"/>
    </source>
</evidence>
<feature type="domain" description="Trimeric autotransporter adhesin YadA-like stalk" evidence="13">
    <location>
        <begin position="2000"/>
        <end position="2020"/>
    </location>
</feature>
<feature type="domain" description="Trimeric autotransporter adhesin YadA-like stalk" evidence="13">
    <location>
        <begin position="1662"/>
        <end position="1679"/>
    </location>
</feature>
<dbReference type="SUPFAM" id="SSF101967">
    <property type="entry name" value="Adhesin YadA, collagen-binding domain"/>
    <property type="match status" value="10"/>
</dbReference>
<evidence type="ECO:0000256" key="11">
    <source>
        <dbReference type="SAM" id="MobiDB-lite"/>
    </source>
</evidence>
<keyword evidence="15" id="KW-1185">Reference proteome</keyword>
<dbReference type="STRING" id="676599.ARC20_14595"/>
<proteinExistence type="inferred from homology"/>
<feature type="domain" description="Trimeric autotransporter adhesin YadA-like stalk" evidence="13">
    <location>
        <begin position="926"/>
        <end position="965"/>
    </location>
</feature>
<dbReference type="Proteomes" id="UP000051802">
    <property type="component" value="Unassembled WGS sequence"/>
</dbReference>
<keyword evidence="10" id="KW-0998">Cell outer membrane</keyword>
<feature type="domain" description="Trimeric autotransporter adhesin YadA-like stalk" evidence="13">
    <location>
        <begin position="709"/>
        <end position="748"/>
    </location>
</feature>
<dbReference type="Gene3D" id="2.60.40.4050">
    <property type="match status" value="2"/>
</dbReference>
<keyword evidence="5" id="KW-1134">Transmembrane beta strand</keyword>
<feature type="compositionally biased region" description="Low complexity" evidence="11">
    <location>
        <begin position="262"/>
        <end position="280"/>
    </location>
</feature>
<feature type="domain" description="Trimeric autotransporter adhesin YadA-like stalk" evidence="13">
    <location>
        <begin position="402"/>
        <end position="429"/>
    </location>
</feature>
<evidence type="ECO:0000256" key="2">
    <source>
        <dbReference type="ARBA" id="ARBA00004442"/>
    </source>
</evidence>
<keyword evidence="9" id="KW-0472">Membrane</keyword>
<evidence type="ECO:0000313" key="15">
    <source>
        <dbReference type="Proteomes" id="UP000051802"/>
    </source>
</evidence>
<comment type="subcellular location">
    <subcellularLocation>
        <location evidence="2">Cell outer membrane</location>
    </subcellularLocation>
    <subcellularLocation>
        <location evidence="1">Cell surface</location>
    </subcellularLocation>
</comment>